<reference evidence="1 2" key="1">
    <citation type="journal article" date="2016" name="Genome Biol. Evol.">
        <title>Gene Family Evolution Reflects Adaptation to Soil Environmental Stressors in the Genome of the Collembolan Orchesella cincta.</title>
        <authorList>
            <person name="Faddeeva-Vakhrusheva A."/>
            <person name="Derks M.F."/>
            <person name="Anvar S.Y."/>
            <person name="Agamennone V."/>
            <person name="Suring W."/>
            <person name="Smit S."/>
            <person name="van Straalen N.M."/>
            <person name="Roelofs D."/>
        </authorList>
    </citation>
    <scope>NUCLEOTIDE SEQUENCE [LARGE SCALE GENOMIC DNA]</scope>
    <source>
        <tissue evidence="1">Mixed pool</tissue>
    </source>
</reference>
<gene>
    <name evidence="1" type="ORF">Ocin01_11589</name>
</gene>
<dbReference type="Proteomes" id="UP000094527">
    <property type="component" value="Unassembled WGS sequence"/>
</dbReference>
<organism evidence="1 2">
    <name type="scientific">Orchesella cincta</name>
    <name type="common">Springtail</name>
    <name type="synonym">Podura cincta</name>
    <dbReference type="NCBI Taxonomy" id="48709"/>
    <lineage>
        <taxon>Eukaryota</taxon>
        <taxon>Metazoa</taxon>
        <taxon>Ecdysozoa</taxon>
        <taxon>Arthropoda</taxon>
        <taxon>Hexapoda</taxon>
        <taxon>Collembola</taxon>
        <taxon>Entomobryomorpha</taxon>
        <taxon>Entomobryoidea</taxon>
        <taxon>Orchesellidae</taxon>
        <taxon>Orchesellinae</taxon>
        <taxon>Orchesella</taxon>
    </lineage>
</organism>
<name>A0A1D2MQM9_ORCCI</name>
<evidence type="ECO:0000313" key="2">
    <source>
        <dbReference type="Proteomes" id="UP000094527"/>
    </source>
</evidence>
<sequence>MRDDRSRAYLHHLLGSLQGCLCCSFRPLRRLLNLSWSFGCPQPQLCLAAPAIRHLGVAAPLAYSAAIPAYRAGPVLAGPAFAPALAAPLAYGAYGYGGAIIAVVAEEASVRCSRCPAVCTSAHTYQLSCHNACRSLSPRLTEVRCEGNRCMCREPATTTTTAASTTTKKRKIFG</sequence>
<evidence type="ECO:0000313" key="1">
    <source>
        <dbReference type="EMBL" id="ODM95104.1"/>
    </source>
</evidence>
<dbReference type="AlphaFoldDB" id="A0A1D2MQM9"/>
<keyword evidence="2" id="KW-1185">Reference proteome</keyword>
<protein>
    <submittedName>
        <fullName evidence="1">Uncharacterized protein</fullName>
    </submittedName>
</protein>
<dbReference type="PROSITE" id="PS51257">
    <property type="entry name" value="PROKAR_LIPOPROTEIN"/>
    <property type="match status" value="1"/>
</dbReference>
<accession>A0A1D2MQM9</accession>
<dbReference type="EMBL" id="LJIJ01000712">
    <property type="protein sequence ID" value="ODM95104.1"/>
    <property type="molecule type" value="Genomic_DNA"/>
</dbReference>
<proteinExistence type="predicted"/>
<comment type="caution">
    <text evidence="1">The sequence shown here is derived from an EMBL/GenBank/DDBJ whole genome shotgun (WGS) entry which is preliminary data.</text>
</comment>